<gene>
    <name evidence="1" type="ORF">NDU88_001290</name>
</gene>
<name>A0AAV7KP85_PLEWA</name>
<reference evidence="1" key="1">
    <citation type="journal article" date="2022" name="bioRxiv">
        <title>Sequencing and chromosome-scale assembly of the giantPleurodeles waltlgenome.</title>
        <authorList>
            <person name="Brown T."/>
            <person name="Elewa A."/>
            <person name="Iarovenko S."/>
            <person name="Subramanian E."/>
            <person name="Araus A.J."/>
            <person name="Petzold A."/>
            <person name="Susuki M."/>
            <person name="Suzuki K.-i.T."/>
            <person name="Hayashi T."/>
            <person name="Toyoda A."/>
            <person name="Oliveira C."/>
            <person name="Osipova E."/>
            <person name="Leigh N.D."/>
            <person name="Simon A."/>
            <person name="Yun M.H."/>
        </authorList>
    </citation>
    <scope>NUCLEOTIDE SEQUENCE</scope>
    <source>
        <strain evidence="1">20211129_DDA</strain>
        <tissue evidence="1">Liver</tissue>
    </source>
</reference>
<dbReference type="Proteomes" id="UP001066276">
    <property type="component" value="Chromosome 12"/>
</dbReference>
<dbReference type="EMBL" id="JANPWB010000016">
    <property type="protein sequence ID" value="KAJ1081106.1"/>
    <property type="molecule type" value="Genomic_DNA"/>
</dbReference>
<evidence type="ECO:0000313" key="2">
    <source>
        <dbReference type="Proteomes" id="UP001066276"/>
    </source>
</evidence>
<accession>A0AAV7KP85</accession>
<evidence type="ECO:0000313" key="1">
    <source>
        <dbReference type="EMBL" id="KAJ1081106.1"/>
    </source>
</evidence>
<protein>
    <submittedName>
        <fullName evidence="1">Uncharacterized protein</fullName>
    </submittedName>
</protein>
<keyword evidence="2" id="KW-1185">Reference proteome</keyword>
<organism evidence="1 2">
    <name type="scientific">Pleurodeles waltl</name>
    <name type="common">Iberian ribbed newt</name>
    <dbReference type="NCBI Taxonomy" id="8319"/>
    <lineage>
        <taxon>Eukaryota</taxon>
        <taxon>Metazoa</taxon>
        <taxon>Chordata</taxon>
        <taxon>Craniata</taxon>
        <taxon>Vertebrata</taxon>
        <taxon>Euteleostomi</taxon>
        <taxon>Amphibia</taxon>
        <taxon>Batrachia</taxon>
        <taxon>Caudata</taxon>
        <taxon>Salamandroidea</taxon>
        <taxon>Salamandridae</taxon>
        <taxon>Pleurodelinae</taxon>
        <taxon>Pleurodeles</taxon>
    </lineage>
</organism>
<dbReference type="AlphaFoldDB" id="A0AAV7KP85"/>
<comment type="caution">
    <text evidence="1">The sequence shown here is derived from an EMBL/GenBank/DDBJ whole genome shotgun (WGS) entry which is preliminary data.</text>
</comment>
<sequence length="89" mass="10203">MCLGRIKNNPTRSSVRQKGLAIRRFSFHRGGMIVSSLRRRAMRRSGQHSRVRAGLASILHTQWCLRQKSSRTMIRKPRSLGCGLTSLRQ</sequence>
<proteinExistence type="predicted"/>